<dbReference type="InterPro" id="IPR005490">
    <property type="entry name" value="LD_TPept_cat_dom"/>
</dbReference>
<evidence type="ECO:0000256" key="1">
    <source>
        <dbReference type="SAM" id="MobiDB-lite"/>
    </source>
</evidence>
<feature type="chain" id="PRO_5045472681" evidence="2">
    <location>
        <begin position="26"/>
        <end position="250"/>
    </location>
</feature>
<feature type="signal peptide" evidence="2">
    <location>
        <begin position="1"/>
        <end position="25"/>
    </location>
</feature>
<feature type="region of interest" description="Disordered" evidence="1">
    <location>
        <begin position="29"/>
        <end position="48"/>
    </location>
</feature>
<accession>A0ABP9A1Z2</accession>
<feature type="domain" description="L,D-TPase catalytic" evidence="3">
    <location>
        <begin position="169"/>
        <end position="241"/>
    </location>
</feature>
<protein>
    <submittedName>
        <fullName evidence="4">Lipoprotein</fullName>
    </submittedName>
</protein>
<sequence>MPLRTRTLPAAALLCAGALLTGCGAGTDAQAPPAVTDAKPGDAPGRPAAQTVPVADISGLGPRTMAEIPAESRQVLVVTGEDRDSSASAVALHVRDPEKGWQRTAGPWTAHNALRGWTEEHREGDLRSPIGVFGLTGAGGLLPDPGTALPYDQGPEFTISGRGFEGEPLDGSFDYVVAIDYNREPGTSPLDRARPMGGERGGGIWIHVDHGGPTQGCVSLSLEHMRELLRALDPGLHPVVVMGDARTLRR</sequence>
<dbReference type="PANTHER" id="PTHR38589">
    <property type="entry name" value="BLR0621 PROTEIN"/>
    <property type="match status" value="1"/>
</dbReference>
<evidence type="ECO:0000313" key="5">
    <source>
        <dbReference type="Proteomes" id="UP001501147"/>
    </source>
</evidence>
<dbReference type="EMBL" id="BAABJV010000003">
    <property type="protein sequence ID" value="GAA4771140.1"/>
    <property type="molecule type" value="Genomic_DNA"/>
</dbReference>
<keyword evidence="2" id="KW-0732">Signal</keyword>
<organism evidence="4 5">
    <name type="scientific">Streptomyces sanyensis</name>
    <dbReference type="NCBI Taxonomy" id="568869"/>
    <lineage>
        <taxon>Bacteria</taxon>
        <taxon>Bacillati</taxon>
        <taxon>Actinomycetota</taxon>
        <taxon>Actinomycetes</taxon>
        <taxon>Kitasatosporales</taxon>
        <taxon>Streptomycetaceae</taxon>
        <taxon>Streptomyces</taxon>
    </lineage>
</organism>
<evidence type="ECO:0000259" key="3">
    <source>
        <dbReference type="Pfam" id="PF03734"/>
    </source>
</evidence>
<name>A0ABP9A1Z2_9ACTN</name>
<keyword evidence="4" id="KW-0449">Lipoprotein</keyword>
<evidence type="ECO:0000256" key="2">
    <source>
        <dbReference type="SAM" id="SignalP"/>
    </source>
</evidence>
<proteinExistence type="predicted"/>
<dbReference type="PANTHER" id="PTHR38589:SF1">
    <property type="entry name" value="BLR0621 PROTEIN"/>
    <property type="match status" value="1"/>
</dbReference>
<evidence type="ECO:0000313" key="4">
    <source>
        <dbReference type="EMBL" id="GAA4771140.1"/>
    </source>
</evidence>
<dbReference type="PROSITE" id="PS51257">
    <property type="entry name" value="PROKAR_LIPOPROTEIN"/>
    <property type="match status" value="1"/>
</dbReference>
<reference evidence="5" key="1">
    <citation type="journal article" date="2019" name="Int. J. Syst. Evol. Microbiol.">
        <title>The Global Catalogue of Microorganisms (GCM) 10K type strain sequencing project: providing services to taxonomists for standard genome sequencing and annotation.</title>
        <authorList>
            <consortium name="The Broad Institute Genomics Platform"/>
            <consortium name="The Broad Institute Genome Sequencing Center for Infectious Disease"/>
            <person name="Wu L."/>
            <person name="Ma J."/>
        </authorList>
    </citation>
    <scope>NUCLEOTIDE SEQUENCE [LARGE SCALE GENOMIC DNA]</scope>
    <source>
        <strain evidence="5">JCM 18324</strain>
    </source>
</reference>
<keyword evidence="5" id="KW-1185">Reference proteome</keyword>
<gene>
    <name evidence="4" type="ORF">GCM10023329_17940</name>
</gene>
<dbReference type="Proteomes" id="UP001501147">
    <property type="component" value="Unassembled WGS sequence"/>
</dbReference>
<comment type="caution">
    <text evidence="4">The sequence shown here is derived from an EMBL/GenBank/DDBJ whole genome shotgun (WGS) entry which is preliminary data.</text>
</comment>
<dbReference type="Pfam" id="PF03734">
    <property type="entry name" value="YkuD"/>
    <property type="match status" value="1"/>
</dbReference>
<dbReference type="RefSeq" id="WP_345611791.1">
    <property type="nucleotide sequence ID" value="NZ_BAABJV010000003.1"/>
</dbReference>